<reference evidence="2 3" key="1">
    <citation type="submission" date="2018-03" db="EMBL/GenBank/DDBJ databases">
        <title>The Complete Genome of Celeribacter baekdonensis strain LH4, a Thiosulfate-Oxidizing Alphaproteobacterium Isolated from Gulf of Mexico Continental Slope Sediments.</title>
        <authorList>
            <person name="Flood B.E."/>
            <person name="Bailey J.V."/>
            <person name="Leprich D."/>
        </authorList>
    </citation>
    <scope>NUCLEOTIDE SEQUENCE [LARGE SCALE GENOMIC DNA]</scope>
    <source>
        <strain evidence="2 3">LH4</strain>
    </source>
</reference>
<feature type="transmembrane region" description="Helical" evidence="1">
    <location>
        <begin position="12"/>
        <end position="31"/>
    </location>
</feature>
<accession>A0A2R4LZF9</accession>
<dbReference type="AlphaFoldDB" id="A0A2R4LZF9"/>
<evidence type="ECO:0000313" key="3">
    <source>
        <dbReference type="Proteomes" id="UP000241447"/>
    </source>
</evidence>
<name>A0A2R4LZF9_9RHOB</name>
<protein>
    <submittedName>
        <fullName evidence="2">Uncharacterized protein</fullName>
    </submittedName>
</protein>
<keyword evidence="1" id="KW-0812">Transmembrane</keyword>
<gene>
    <name evidence="2" type="ORF">DA792_03840</name>
</gene>
<evidence type="ECO:0000256" key="1">
    <source>
        <dbReference type="SAM" id="Phobius"/>
    </source>
</evidence>
<keyword evidence="1" id="KW-0472">Membrane</keyword>
<dbReference type="EMBL" id="CP028475">
    <property type="protein sequence ID" value="AVW90324.1"/>
    <property type="molecule type" value="Genomic_DNA"/>
</dbReference>
<organism evidence="2 3">
    <name type="scientific">Celeribacter baekdonensis</name>
    <dbReference type="NCBI Taxonomy" id="875171"/>
    <lineage>
        <taxon>Bacteria</taxon>
        <taxon>Pseudomonadati</taxon>
        <taxon>Pseudomonadota</taxon>
        <taxon>Alphaproteobacteria</taxon>
        <taxon>Rhodobacterales</taxon>
        <taxon>Roseobacteraceae</taxon>
        <taxon>Celeribacter</taxon>
    </lineage>
</organism>
<proteinExistence type="predicted"/>
<evidence type="ECO:0000313" key="2">
    <source>
        <dbReference type="EMBL" id="AVW90324.1"/>
    </source>
</evidence>
<sequence length="89" mass="9723">MSRVVMKVGPLSGAVLIFAVFVIFLFGRRNGGPEGQRSWRRVLPGEDRRGKALFYGILVQTAFGGGFAKGLFKPDSEVPGLQSVCKAWH</sequence>
<dbReference type="KEGG" id="cbak:DA792_03840"/>
<keyword evidence="1" id="KW-1133">Transmembrane helix</keyword>
<dbReference type="Proteomes" id="UP000241447">
    <property type="component" value="Chromosome"/>
</dbReference>